<dbReference type="Proteomes" id="UP000639403">
    <property type="component" value="Unassembled WGS sequence"/>
</dbReference>
<gene>
    <name evidence="1" type="ORF">IEO21_05757</name>
</gene>
<dbReference type="AlphaFoldDB" id="A0A8H7P1C4"/>
<sequence length="231" mass="25817">MRCDTSGETAVSRQSCMVMPRLVGPERISLKQTRFEGALFFSRAQSMRVYQARVERASRMREERECGSYAQSQQSWINYAPVREKRTPVSVRERVCVGEGSGSASSVCCGGCMEDPDTLCADDNGSTRSPRKGRSTWGGANIRVVIVVQIGIAGNIFETESRTTVGRVPLRRLWLPMYDDWIRKGERQGLATTAHRRNVALSPGFHKENKRRSGQNERSDQMVFCGCPISG</sequence>
<evidence type="ECO:0000313" key="2">
    <source>
        <dbReference type="Proteomes" id="UP000639403"/>
    </source>
</evidence>
<dbReference type="EMBL" id="JADOXO010000112">
    <property type="protein sequence ID" value="KAF9813097.1"/>
    <property type="molecule type" value="Genomic_DNA"/>
</dbReference>
<name>A0A8H7P1C4_9APHY</name>
<proteinExistence type="predicted"/>
<organism evidence="1 2">
    <name type="scientific">Rhodonia placenta</name>
    <dbReference type="NCBI Taxonomy" id="104341"/>
    <lineage>
        <taxon>Eukaryota</taxon>
        <taxon>Fungi</taxon>
        <taxon>Dikarya</taxon>
        <taxon>Basidiomycota</taxon>
        <taxon>Agaricomycotina</taxon>
        <taxon>Agaricomycetes</taxon>
        <taxon>Polyporales</taxon>
        <taxon>Adustoporiaceae</taxon>
        <taxon>Rhodonia</taxon>
    </lineage>
</organism>
<comment type="caution">
    <text evidence="1">The sequence shown here is derived from an EMBL/GenBank/DDBJ whole genome shotgun (WGS) entry which is preliminary data.</text>
</comment>
<accession>A0A8H7P1C4</accession>
<reference evidence="1" key="1">
    <citation type="submission" date="2020-11" db="EMBL/GenBank/DDBJ databases">
        <authorList>
            <person name="Koelle M."/>
            <person name="Horta M.A.C."/>
            <person name="Nowrousian M."/>
            <person name="Ohm R.A."/>
            <person name="Benz P."/>
            <person name="Pilgard A."/>
        </authorList>
    </citation>
    <scope>NUCLEOTIDE SEQUENCE</scope>
    <source>
        <strain evidence="1">FPRL280</strain>
    </source>
</reference>
<protein>
    <submittedName>
        <fullName evidence="1">Uncharacterized protein</fullName>
    </submittedName>
</protein>
<evidence type="ECO:0000313" key="1">
    <source>
        <dbReference type="EMBL" id="KAF9813097.1"/>
    </source>
</evidence>
<reference evidence="1" key="2">
    <citation type="journal article" name="Front. Microbiol.">
        <title>Degradative Capacity of Two Strains of Rhodonia placenta: From Phenotype to Genotype.</title>
        <authorList>
            <person name="Kolle M."/>
            <person name="Horta M.A.C."/>
            <person name="Nowrousian M."/>
            <person name="Ohm R.A."/>
            <person name="Benz J.P."/>
            <person name="Pilgard A."/>
        </authorList>
    </citation>
    <scope>NUCLEOTIDE SEQUENCE</scope>
    <source>
        <strain evidence="1">FPRL280</strain>
    </source>
</reference>